<proteinExistence type="inferred from homology"/>
<comment type="similarity">
    <text evidence="2">Belongs to the CpsC/CapA family.</text>
</comment>
<feature type="transmembrane region" description="Helical" evidence="7">
    <location>
        <begin position="40"/>
        <end position="60"/>
    </location>
</feature>
<evidence type="ECO:0000259" key="8">
    <source>
        <dbReference type="Pfam" id="PF02706"/>
    </source>
</evidence>
<evidence type="ECO:0000256" key="4">
    <source>
        <dbReference type="ARBA" id="ARBA00022692"/>
    </source>
</evidence>
<accession>A0A6J4IIA4</accession>
<dbReference type="PANTHER" id="PTHR32309">
    <property type="entry name" value="TYROSINE-PROTEIN KINASE"/>
    <property type="match status" value="1"/>
</dbReference>
<evidence type="ECO:0000313" key="9">
    <source>
        <dbReference type="EMBL" id="CAA9252881.1"/>
    </source>
</evidence>
<gene>
    <name evidence="9" type="ORF">AVDCRST_MAG93-1838</name>
</gene>
<dbReference type="AlphaFoldDB" id="A0A6J4IIA4"/>
<dbReference type="GO" id="GO:0005886">
    <property type="term" value="C:plasma membrane"/>
    <property type="evidence" value="ECO:0007669"/>
    <property type="project" value="UniProtKB-SubCell"/>
</dbReference>
<dbReference type="PANTHER" id="PTHR32309:SF13">
    <property type="entry name" value="FERRIC ENTEROBACTIN TRANSPORT PROTEIN FEPE"/>
    <property type="match status" value="1"/>
</dbReference>
<dbReference type="InterPro" id="IPR050445">
    <property type="entry name" value="Bact_polysacc_biosynth/exp"/>
</dbReference>
<dbReference type="Pfam" id="PF02706">
    <property type="entry name" value="Wzz"/>
    <property type="match status" value="1"/>
</dbReference>
<reference evidence="9" key="1">
    <citation type="submission" date="2020-02" db="EMBL/GenBank/DDBJ databases">
        <authorList>
            <person name="Meier V. D."/>
        </authorList>
    </citation>
    <scope>NUCLEOTIDE SEQUENCE</scope>
    <source>
        <strain evidence="9">AVDCRST_MAG93</strain>
    </source>
</reference>
<evidence type="ECO:0000256" key="6">
    <source>
        <dbReference type="ARBA" id="ARBA00023136"/>
    </source>
</evidence>
<keyword evidence="5 7" id="KW-1133">Transmembrane helix</keyword>
<name>A0A6J4IIA4_9CHLR</name>
<evidence type="ECO:0000256" key="3">
    <source>
        <dbReference type="ARBA" id="ARBA00022475"/>
    </source>
</evidence>
<feature type="transmembrane region" description="Helical" evidence="7">
    <location>
        <begin position="201"/>
        <end position="221"/>
    </location>
</feature>
<evidence type="ECO:0000256" key="1">
    <source>
        <dbReference type="ARBA" id="ARBA00004651"/>
    </source>
</evidence>
<evidence type="ECO:0000256" key="5">
    <source>
        <dbReference type="ARBA" id="ARBA00022989"/>
    </source>
</evidence>
<feature type="domain" description="Polysaccharide chain length determinant N-terminal" evidence="8">
    <location>
        <begin position="31"/>
        <end position="112"/>
    </location>
</feature>
<keyword evidence="6 7" id="KW-0472">Membrane</keyword>
<dbReference type="InterPro" id="IPR003856">
    <property type="entry name" value="LPS_length_determ_N"/>
</dbReference>
<keyword evidence="3" id="KW-1003">Cell membrane</keyword>
<keyword evidence="4 7" id="KW-0812">Transmembrane</keyword>
<protein>
    <recommendedName>
        <fullName evidence="8">Polysaccharide chain length determinant N-terminal domain-containing protein</fullName>
    </recommendedName>
</protein>
<comment type="subcellular location">
    <subcellularLocation>
        <location evidence="1">Cell membrane</location>
        <topology evidence="1">Multi-pass membrane protein</topology>
    </subcellularLocation>
</comment>
<organism evidence="9">
    <name type="scientific">uncultured Chloroflexia bacterium</name>
    <dbReference type="NCBI Taxonomy" id="1672391"/>
    <lineage>
        <taxon>Bacteria</taxon>
        <taxon>Bacillati</taxon>
        <taxon>Chloroflexota</taxon>
        <taxon>Chloroflexia</taxon>
        <taxon>environmental samples</taxon>
    </lineage>
</organism>
<feature type="non-terminal residue" evidence="9">
    <location>
        <position position="1"/>
    </location>
</feature>
<sequence length="263" mass="28095">KTLDSMLGWKRSDMLTEETTPGRGSMYSPQRILQTLRRRMWTIVLVAAVTAGSALGFSMLQTPTYEASVLILVGQETTGDTNLGAADVSELQELALTVAKAVPTTPVAETVVERLDLPEGSAGEVIKNVSAEPDPGTMFVNVSYKDSDPERARLIANTIGKVLSEKISEVSVGANAITATVWEPATLPGTPISPDPIRDGIIALMLGSLLGVVLAFLLGYVSDSWNSRDEVEEVSGVPTLGVVPKFRVSARRKEILASKEGER</sequence>
<dbReference type="EMBL" id="CADCTR010000624">
    <property type="protein sequence ID" value="CAA9252881.1"/>
    <property type="molecule type" value="Genomic_DNA"/>
</dbReference>
<dbReference type="GO" id="GO:0004713">
    <property type="term" value="F:protein tyrosine kinase activity"/>
    <property type="evidence" value="ECO:0007669"/>
    <property type="project" value="TreeGrafter"/>
</dbReference>
<evidence type="ECO:0000256" key="7">
    <source>
        <dbReference type="SAM" id="Phobius"/>
    </source>
</evidence>
<evidence type="ECO:0000256" key="2">
    <source>
        <dbReference type="ARBA" id="ARBA00006683"/>
    </source>
</evidence>